<dbReference type="OrthoDB" id="1690618at2759"/>
<keyword evidence="7" id="KW-1185">Reference proteome</keyword>
<dbReference type="GO" id="GO:0030544">
    <property type="term" value="F:Hsp70 protein binding"/>
    <property type="evidence" value="ECO:0007669"/>
    <property type="project" value="InterPro"/>
</dbReference>
<protein>
    <recommendedName>
        <fullName evidence="8">DnaJ homolog subfamily C member 2</fullName>
    </recommendedName>
</protein>
<dbReference type="CDD" id="cd00167">
    <property type="entry name" value="SANT"/>
    <property type="match status" value="1"/>
</dbReference>
<comment type="subcellular location">
    <subcellularLocation>
        <location evidence="1">Nucleus</location>
    </subcellularLocation>
</comment>
<dbReference type="PROSITE" id="PS50090">
    <property type="entry name" value="MYB_LIKE"/>
    <property type="match status" value="1"/>
</dbReference>
<dbReference type="SUPFAM" id="SSF46689">
    <property type="entry name" value="Homeodomain-like"/>
    <property type="match status" value="2"/>
</dbReference>
<evidence type="ECO:0000313" key="6">
    <source>
        <dbReference type="EMBL" id="TKR89787.1"/>
    </source>
</evidence>
<dbReference type="InterPro" id="IPR001623">
    <property type="entry name" value="DnaJ_domain"/>
</dbReference>
<accession>A0A4U5P1C7</accession>
<evidence type="ECO:0000256" key="2">
    <source>
        <dbReference type="SAM" id="Coils"/>
    </source>
</evidence>
<reference evidence="6 7" key="1">
    <citation type="journal article" date="2015" name="Genome Biol.">
        <title>Comparative genomics of Steinernema reveals deeply conserved gene regulatory networks.</title>
        <authorList>
            <person name="Dillman A.R."/>
            <person name="Macchietto M."/>
            <person name="Porter C.F."/>
            <person name="Rogers A."/>
            <person name="Williams B."/>
            <person name="Antoshechkin I."/>
            <person name="Lee M.M."/>
            <person name="Goodwin Z."/>
            <person name="Lu X."/>
            <person name="Lewis E.E."/>
            <person name="Goodrich-Blair H."/>
            <person name="Stock S.P."/>
            <person name="Adams B.J."/>
            <person name="Sternberg P.W."/>
            <person name="Mortazavi A."/>
        </authorList>
    </citation>
    <scope>NUCLEOTIDE SEQUENCE [LARGE SCALE GENOMIC DNA]</scope>
    <source>
        <strain evidence="6 7">ALL</strain>
    </source>
</reference>
<evidence type="ECO:0000313" key="7">
    <source>
        <dbReference type="Proteomes" id="UP000298663"/>
    </source>
</evidence>
<dbReference type="SMART" id="SM00717">
    <property type="entry name" value="SANT"/>
    <property type="match status" value="2"/>
</dbReference>
<dbReference type="InterPro" id="IPR036869">
    <property type="entry name" value="J_dom_sf"/>
</dbReference>
<dbReference type="Gene3D" id="1.10.287.110">
    <property type="entry name" value="DnaJ domain"/>
    <property type="match status" value="1"/>
</dbReference>
<evidence type="ECO:0000259" key="3">
    <source>
        <dbReference type="PROSITE" id="PS50076"/>
    </source>
</evidence>
<dbReference type="PROSITE" id="PS51293">
    <property type="entry name" value="SANT"/>
    <property type="match status" value="1"/>
</dbReference>
<dbReference type="InterPro" id="IPR044634">
    <property type="entry name" value="Zuotin/DnaJC2"/>
</dbReference>
<dbReference type="STRING" id="34508.A0A4U5P1C7"/>
<dbReference type="AlphaFoldDB" id="A0A4U5P1C7"/>
<feature type="coiled-coil region" evidence="2">
    <location>
        <begin position="288"/>
        <end position="349"/>
    </location>
</feature>
<keyword evidence="2" id="KW-0175">Coiled coil</keyword>
<feature type="domain" description="J" evidence="3">
    <location>
        <begin position="90"/>
        <end position="158"/>
    </location>
</feature>
<dbReference type="Pfam" id="PF21884">
    <property type="entry name" value="ZUO1-like_ZHD"/>
    <property type="match status" value="1"/>
</dbReference>
<dbReference type="Gene3D" id="1.10.10.60">
    <property type="entry name" value="Homeodomain-like"/>
    <property type="match status" value="2"/>
</dbReference>
<dbReference type="PROSITE" id="PS50076">
    <property type="entry name" value="DNAJ_2"/>
    <property type="match status" value="1"/>
</dbReference>
<proteinExistence type="predicted"/>
<dbReference type="SMART" id="SM00271">
    <property type="entry name" value="DnaJ"/>
    <property type="match status" value="1"/>
</dbReference>
<feature type="domain" description="SANT" evidence="5">
    <location>
        <begin position="518"/>
        <end position="573"/>
    </location>
</feature>
<dbReference type="GO" id="GO:0005829">
    <property type="term" value="C:cytosol"/>
    <property type="evidence" value="ECO:0007669"/>
    <property type="project" value="TreeGrafter"/>
</dbReference>
<reference evidence="6 7" key="2">
    <citation type="journal article" date="2019" name="G3 (Bethesda)">
        <title>Hybrid Assembly of the Genome of the Entomopathogenic Nematode Steinernema carpocapsae Identifies the X-Chromosome.</title>
        <authorList>
            <person name="Serra L."/>
            <person name="Macchietto M."/>
            <person name="Macias-Munoz A."/>
            <person name="McGill C.J."/>
            <person name="Rodriguez I.M."/>
            <person name="Rodriguez B."/>
            <person name="Murad R."/>
            <person name="Mortazavi A."/>
        </authorList>
    </citation>
    <scope>NUCLEOTIDE SEQUENCE [LARGE SCALE GENOMIC DNA]</scope>
    <source>
        <strain evidence="6 7">ALL</strain>
    </source>
</reference>
<dbReference type="EMBL" id="AZBU02000003">
    <property type="protein sequence ID" value="TKR89787.1"/>
    <property type="molecule type" value="Genomic_DNA"/>
</dbReference>
<evidence type="ECO:0008006" key="8">
    <source>
        <dbReference type="Google" id="ProtNLM"/>
    </source>
</evidence>
<dbReference type="Pfam" id="PF00226">
    <property type="entry name" value="DnaJ"/>
    <property type="match status" value="1"/>
</dbReference>
<dbReference type="Pfam" id="PF23082">
    <property type="entry name" value="Myb_DNA-binding_2"/>
    <property type="match status" value="2"/>
</dbReference>
<dbReference type="InterPro" id="IPR001005">
    <property type="entry name" value="SANT/Myb"/>
</dbReference>
<dbReference type="InterPro" id="IPR054076">
    <property type="entry name" value="ZUO1-like_ZHD"/>
</dbReference>
<dbReference type="InterPro" id="IPR017884">
    <property type="entry name" value="SANT_dom"/>
</dbReference>
<comment type="caution">
    <text evidence="6">The sequence shown here is derived from an EMBL/GenBank/DDBJ whole genome shotgun (WGS) entry which is preliminary data.</text>
</comment>
<dbReference type="CDD" id="cd06257">
    <property type="entry name" value="DnaJ"/>
    <property type="match status" value="1"/>
</dbReference>
<sequence length="579" mass="67416">MALAISGFLPRLRIFEEAGIMYETRFVRELIQRGVDPSPIYTGSPIIADLSKASKTSSDQVTPENHFDPDDDAYLRFVRSLDPKNSKDQDHYKVLGLGKLRWKATKGQIKSAYRQKSLKHHPDKRQNVGANDYFVCITSAYNQLYMKEEDRRAFDSMDPTFDDSVPKQSEISGNKFFKVLHRLFEENSRFSKKLPVPTLGDLGSTREYVEEFYEFWFGFESWRDFAYADEEDKERGEDRWERRQIDKQNKVEREKKRKEEVKRVRGLVDLAYNADPRIQKFKDEDREKKLQEKEAKRLLIQKKKEDERLAQEEEERKRKEQEELEKQKLAEEKKQKERARKILMQARRGFRQTVERAQYWAAHCHVKQMRCMEEVERICLAANKAILDDLASKLSEIQIYDEAMVLMNASCKKDENNNILPTALAKEPVAAKIVPWTAEENQLLIKATNVFPAGSVERWNQIAAYINEHSSDKAKAVRTDRDVIKQSKAVQHMEFKPLTNQNQLGTGVVLPDGAAEAKTEDAWTPAQQKLLEEGLKKFPGSDPERWDKIAAHVHGKSKKDVVRRYKKLVQLIKEKKGAS</sequence>
<dbReference type="Proteomes" id="UP000298663">
    <property type="component" value="Unassembled WGS sequence"/>
</dbReference>
<name>A0A4U5P1C7_STECR</name>
<dbReference type="PANTHER" id="PTHR43999:SF1">
    <property type="entry name" value="DNAJ HOMOLOG SUBFAMILY C MEMBER 2"/>
    <property type="match status" value="1"/>
</dbReference>
<feature type="domain" description="Myb-like" evidence="4">
    <location>
        <begin position="515"/>
        <end position="569"/>
    </location>
</feature>
<gene>
    <name evidence="6" type="ORF">L596_013836</name>
</gene>
<dbReference type="InterPro" id="IPR009057">
    <property type="entry name" value="Homeodomain-like_sf"/>
</dbReference>
<dbReference type="GO" id="GO:0051083">
    <property type="term" value="P:'de novo' cotranslational protein folding"/>
    <property type="evidence" value="ECO:0007669"/>
    <property type="project" value="InterPro"/>
</dbReference>
<evidence type="ECO:0000259" key="4">
    <source>
        <dbReference type="PROSITE" id="PS50090"/>
    </source>
</evidence>
<evidence type="ECO:0000259" key="5">
    <source>
        <dbReference type="PROSITE" id="PS51293"/>
    </source>
</evidence>
<dbReference type="SUPFAM" id="SSF46565">
    <property type="entry name" value="Chaperone J-domain"/>
    <property type="match status" value="1"/>
</dbReference>
<evidence type="ECO:0000256" key="1">
    <source>
        <dbReference type="ARBA" id="ARBA00004123"/>
    </source>
</evidence>
<dbReference type="PANTHER" id="PTHR43999">
    <property type="entry name" value="DNAJ HOMOLOG SUBFAMILY C MEMBER 2"/>
    <property type="match status" value="1"/>
</dbReference>
<dbReference type="GO" id="GO:0043022">
    <property type="term" value="F:ribosome binding"/>
    <property type="evidence" value="ECO:0007669"/>
    <property type="project" value="InterPro"/>
</dbReference>
<organism evidence="6 7">
    <name type="scientific">Steinernema carpocapsae</name>
    <name type="common">Entomopathogenic nematode</name>
    <dbReference type="NCBI Taxonomy" id="34508"/>
    <lineage>
        <taxon>Eukaryota</taxon>
        <taxon>Metazoa</taxon>
        <taxon>Ecdysozoa</taxon>
        <taxon>Nematoda</taxon>
        <taxon>Chromadorea</taxon>
        <taxon>Rhabditida</taxon>
        <taxon>Tylenchina</taxon>
        <taxon>Panagrolaimomorpha</taxon>
        <taxon>Strongyloidoidea</taxon>
        <taxon>Steinernematidae</taxon>
        <taxon>Steinernema</taxon>
    </lineage>
</organism>
<dbReference type="GO" id="GO:0006450">
    <property type="term" value="P:regulation of translational fidelity"/>
    <property type="evidence" value="ECO:0007669"/>
    <property type="project" value="InterPro"/>
</dbReference>
<dbReference type="GO" id="GO:0005634">
    <property type="term" value="C:nucleus"/>
    <property type="evidence" value="ECO:0007669"/>
    <property type="project" value="UniProtKB-SubCell"/>
</dbReference>